<proteinExistence type="predicted"/>
<dbReference type="Pfam" id="PF12680">
    <property type="entry name" value="SnoaL_2"/>
    <property type="match status" value="1"/>
</dbReference>
<dbReference type="Gene3D" id="3.10.450.50">
    <property type="match status" value="1"/>
</dbReference>
<reference evidence="2 3" key="2">
    <citation type="submission" date="2021-03" db="EMBL/GenBank/DDBJ databases">
        <title>P. granadensis CT364 genome publication.</title>
        <authorList>
            <person name="Stach J."/>
            <person name="Montero-Calasanz Md.C."/>
        </authorList>
    </citation>
    <scope>NUCLEOTIDE SEQUENCE [LARGE SCALE GENOMIC DNA]</scope>
    <source>
        <strain evidence="2 3">CT364</strain>
    </source>
</reference>
<evidence type="ECO:0000259" key="1">
    <source>
        <dbReference type="Pfam" id="PF12680"/>
    </source>
</evidence>
<keyword evidence="3" id="KW-1185">Reference proteome</keyword>
<dbReference type="SUPFAM" id="SSF54427">
    <property type="entry name" value="NTF2-like"/>
    <property type="match status" value="1"/>
</dbReference>
<gene>
    <name evidence="2" type="ORF">JN757_14325</name>
</gene>
<dbReference type="RefSeq" id="WP_203417926.1">
    <property type="nucleotide sequence ID" value="NZ_CP069352.1"/>
</dbReference>
<dbReference type="Proteomes" id="UP000663686">
    <property type="component" value="Chromosome"/>
</dbReference>
<evidence type="ECO:0000313" key="2">
    <source>
        <dbReference type="EMBL" id="QRK81772.1"/>
    </source>
</evidence>
<dbReference type="InterPro" id="IPR037401">
    <property type="entry name" value="SnoaL-like"/>
</dbReference>
<feature type="domain" description="SnoaL-like" evidence="1">
    <location>
        <begin position="13"/>
        <end position="102"/>
    </location>
</feature>
<dbReference type="EMBL" id="CP069352">
    <property type="protein sequence ID" value="QRK81772.1"/>
    <property type="molecule type" value="Genomic_DNA"/>
</dbReference>
<name>A0ABX7G9L5_9PSED</name>
<organism evidence="2 3">
    <name type="scientific">Pseudomonas granadensis</name>
    <dbReference type="NCBI Taxonomy" id="1421430"/>
    <lineage>
        <taxon>Bacteria</taxon>
        <taxon>Pseudomonadati</taxon>
        <taxon>Pseudomonadota</taxon>
        <taxon>Gammaproteobacteria</taxon>
        <taxon>Pseudomonadales</taxon>
        <taxon>Pseudomonadaceae</taxon>
        <taxon>Pseudomonas</taxon>
    </lineage>
</organism>
<accession>A0ABX7G9L5</accession>
<sequence>MNNTNGKALDIARSYVNAIANKDVEMILSISAEDVVCTSPIGQTKGIERFRAFHDGFARMITNLTVLAVYGDDEQAVVVYDAETHPVPHSIIAELIKVKDGKLACTNVIYDATPFASYMATVQPH</sequence>
<dbReference type="InterPro" id="IPR032710">
    <property type="entry name" value="NTF2-like_dom_sf"/>
</dbReference>
<reference evidence="2 3" key="1">
    <citation type="submission" date="2021-02" db="EMBL/GenBank/DDBJ databases">
        <authorList>
            <person name="Cea Torrescassana E."/>
        </authorList>
    </citation>
    <scope>NUCLEOTIDE SEQUENCE [LARGE SCALE GENOMIC DNA]</scope>
    <source>
        <strain evidence="2 3">CT364</strain>
    </source>
</reference>
<evidence type="ECO:0000313" key="3">
    <source>
        <dbReference type="Proteomes" id="UP000663686"/>
    </source>
</evidence>
<protein>
    <submittedName>
        <fullName evidence="2">Nuclear transport factor 2 family protein</fullName>
    </submittedName>
</protein>